<gene>
    <name evidence="1" type="ORF">SYV04_40595</name>
</gene>
<dbReference type="Proteomes" id="UP001291309">
    <property type="component" value="Unassembled WGS sequence"/>
</dbReference>
<reference evidence="1 2" key="1">
    <citation type="submission" date="2023-12" db="EMBL/GenBank/DDBJ databases">
        <title>the genome sequence of Hyalangium sp. s54d21.</title>
        <authorList>
            <person name="Zhang X."/>
        </authorList>
    </citation>
    <scope>NUCLEOTIDE SEQUENCE [LARGE SCALE GENOMIC DNA]</scope>
    <source>
        <strain evidence="2">s54d21</strain>
    </source>
</reference>
<dbReference type="EMBL" id="JAXIVS010000023">
    <property type="protein sequence ID" value="MDY7232756.1"/>
    <property type="molecule type" value="Genomic_DNA"/>
</dbReference>
<name>A0ABU5HHN6_9BACT</name>
<proteinExistence type="predicted"/>
<evidence type="ECO:0000313" key="2">
    <source>
        <dbReference type="Proteomes" id="UP001291309"/>
    </source>
</evidence>
<accession>A0ABU5HHN6</accession>
<sequence>MTQGDSGATTVCKFEVGLPVRNQQQGDIPLEDAQRVAAYRANRSAHTVLSKAHAGEMLAVLCLAFKEEYERVLGEQIQGARVSECVTQGVETVYFDLPRGVAP</sequence>
<dbReference type="RefSeq" id="WP_321551471.1">
    <property type="nucleotide sequence ID" value="NZ_JAXIVS010000023.1"/>
</dbReference>
<comment type="caution">
    <text evidence="1">The sequence shown here is derived from an EMBL/GenBank/DDBJ whole genome shotgun (WGS) entry which is preliminary data.</text>
</comment>
<evidence type="ECO:0000313" key="1">
    <source>
        <dbReference type="EMBL" id="MDY7232756.1"/>
    </source>
</evidence>
<organism evidence="1 2">
    <name type="scientific">Hyalangium rubrum</name>
    <dbReference type="NCBI Taxonomy" id="3103134"/>
    <lineage>
        <taxon>Bacteria</taxon>
        <taxon>Pseudomonadati</taxon>
        <taxon>Myxococcota</taxon>
        <taxon>Myxococcia</taxon>
        <taxon>Myxococcales</taxon>
        <taxon>Cystobacterineae</taxon>
        <taxon>Archangiaceae</taxon>
        <taxon>Hyalangium</taxon>
    </lineage>
</organism>
<keyword evidence="2" id="KW-1185">Reference proteome</keyword>
<protein>
    <submittedName>
        <fullName evidence="1">Uncharacterized protein</fullName>
    </submittedName>
</protein>